<reference evidence="1 2" key="2">
    <citation type="journal article" date="2019" name="G3 (Bethesda)">
        <title>Hybrid Assembly of the Genome of the Entomopathogenic Nematode Steinernema carpocapsae Identifies the X-Chromosome.</title>
        <authorList>
            <person name="Serra L."/>
            <person name="Macchietto M."/>
            <person name="Macias-Munoz A."/>
            <person name="McGill C.J."/>
            <person name="Rodriguez I.M."/>
            <person name="Rodriguez B."/>
            <person name="Murad R."/>
            <person name="Mortazavi A."/>
        </authorList>
    </citation>
    <scope>NUCLEOTIDE SEQUENCE [LARGE SCALE GENOMIC DNA]</scope>
    <source>
        <strain evidence="1 2">ALL</strain>
    </source>
</reference>
<dbReference type="Proteomes" id="UP000298663">
    <property type="component" value="Unassembled WGS sequence"/>
</dbReference>
<evidence type="ECO:0000313" key="2">
    <source>
        <dbReference type="Proteomes" id="UP000298663"/>
    </source>
</evidence>
<sequence>MDNIDLHLPSLRTTLNSVMIRLRTREEPRGVRRQWETADDAFDGVTKVVHETADVEAAVQRRSFRLSDASDIFALLGAH</sequence>
<name>A0A4U5M2J4_STECR</name>
<keyword evidence="2" id="KW-1185">Reference proteome</keyword>
<evidence type="ECO:0000313" key="1">
    <source>
        <dbReference type="EMBL" id="TKR62949.1"/>
    </source>
</evidence>
<comment type="caution">
    <text evidence="1">The sequence shown here is derived from an EMBL/GenBank/DDBJ whole genome shotgun (WGS) entry which is preliminary data.</text>
</comment>
<dbReference type="AlphaFoldDB" id="A0A4U5M2J4"/>
<accession>A0A4U5M2J4</accession>
<proteinExistence type="predicted"/>
<organism evidence="1 2">
    <name type="scientific">Steinernema carpocapsae</name>
    <name type="common">Entomopathogenic nematode</name>
    <dbReference type="NCBI Taxonomy" id="34508"/>
    <lineage>
        <taxon>Eukaryota</taxon>
        <taxon>Metazoa</taxon>
        <taxon>Ecdysozoa</taxon>
        <taxon>Nematoda</taxon>
        <taxon>Chromadorea</taxon>
        <taxon>Rhabditida</taxon>
        <taxon>Tylenchina</taxon>
        <taxon>Panagrolaimomorpha</taxon>
        <taxon>Strongyloidoidea</taxon>
        <taxon>Steinernematidae</taxon>
        <taxon>Steinernema</taxon>
    </lineage>
</organism>
<protein>
    <submittedName>
        <fullName evidence="1">Uncharacterized protein</fullName>
    </submittedName>
</protein>
<gene>
    <name evidence="1" type="ORF">L596_026844</name>
</gene>
<dbReference type="EMBL" id="AZBU02000010">
    <property type="protein sequence ID" value="TKR62949.1"/>
    <property type="molecule type" value="Genomic_DNA"/>
</dbReference>
<reference evidence="1 2" key="1">
    <citation type="journal article" date="2015" name="Genome Biol.">
        <title>Comparative genomics of Steinernema reveals deeply conserved gene regulatory networks.</title>
        <authorList>
            <person name="Dillman A.R."/>
            <person name="Macchietto M."/>
            <person name="Porter C.F."/>
            <person name="Rogers A."/>
            <person name="Williams B."/>
            <person name="Antoshechkin I."/>
            <person name="Lee M.M."/>
            <person name="Goodwin Z."/>
            <person name="Lu X."/>
            <person name="Lewis E.E."/>
            <person name="Goodrich-Blair H."/>
            <person name="Stock S.P."/>
            <person name="Adams B.J."/>
            <person name="Sternberg P.W."/>
            <person name="Mortazavi A."/>
        </authorList>
    </citation>
    <scope>NUCLEOTIDE SEQUENCE [LARGE SCALE GENOMIC DNA]</scope>
    <source>
        <strain evidence="1 2">ALL</strain>
    </source>
</reference>